<feature type="region of interest" description="Disordered" evidence="2">
    <location>
        <begin position="304"/>
        <end position="331"/>
    </location>
</feature>
<dbReference type="EMBL" id="LR797377">
    <property type="protein sequence ID" value="CAB4211916.1"/>
    <property type="molecule type" value="Genomic_DNA"/>
</dbReference>
<organism evidence="3">
    <name type="scientific">uncultured Caudovirales phage</name>
    <dbReference type="NCBI Taxonomy" id="2100421"/>
    <lineage>
        <taxon>Viruses</taxon>
        <taxon>Duplodnaviria</taxon>
        <taxon>Heunggongvirae</taxon>
        <taxon>Uroviricota</taxon>
        <taxon>Caudoviricetes</taxon>
        <taxon>Peduoviridae</taxon>
        <taxon>Maltschvirus</taxon>
        <taxon>Maltschvirus maltsch</taxon>
    </lineage>
</organism>
<protein>
    <submittedName>
        <fullName evidence="3">Uncharacterized protein</fullName>
    </submittedName>
</protein>
<keyword evidence="1" id="KW-0175">Coiled coil</keyword>
<sequence>MSIDTIQQDVSQVEKQVISSPQMLQREKDMAGIMARSDEELERQLAGAGNVTTETNVRVVDDPAQYRVRVKIDGEEKELSVADVVAGYQKNEVASERLRKASEQRRELDARERAVQQLEAQMKLQSGNLSHSPSGDDQADNGDDAMTQMKAPIARALELFTEGDVEEASNLLAKAMMANKGRENTTPAVDAKQIAQQVRQELDGEHVWETFVNNNPEFRVEFDDQGQQIISREREIGDLIYMRDYDAKVQSGEISYLEALTQTAAAAKRFVTPEIPTQQKISGSEERQSRKAALDNIVVAAGARGAGPVEEKEESRADVIASMRKSRHLPT</sequence>
<proteinExistence type="predicted"/>
<evidence type="ECO:0000313" key="3">
    <source>
        <dbReference type="EMBL" id="CAB4211916.1"/>
    </source>
</evidence>
<gene>
    <name evidence="3" type="ORF">UFOVP1419_51</name>
</gene>
<name>A0A6J5SDG0_9CAUD</name>
<feature type="region of interest" description="Disordered" evidence="2">
    <location>
        <begin position="124"/>
        <end position="144"/>
    </location>
</feature>
<feature type="coiled-coil region" evidence="1">
    <location>
        <begin position="91"/>
        <end position="121"/>
    </location>
</feature>
<evidence type="ECO:0000256" key="2">
    <source>
        <dbReference type="SAM" id="MobiDB-lite"/>
    </source>
</evidence>
<reference evidence="3" key="1">
    <citation type="submission" date="2020-05" db="EMBL/GenBank/DDBJ databases">
        <authorList>
            <person name="Chiriac C."/>
            <person name="Salcher M."/>
            <person name="Ghai R."/>
            <person name="Kavagutti S V."/>
        </authorList>
    </citation>
    <scope>NUCLEOTIDE SEQUENCE</scope>
</reference>
<evidence type="ECO:0000256" key="1">
    <source>
        <dbReference type="SAM" id="Coils"/>
    </source>
</evidence>
<accession>A0A6J5SDG0</accession>
<feature type="compositionally biased region" description="Polar residues" evidence="2">
    <location>
        <begin position="124"/>
        <end position="135"/>
    </location>
</feature>